<dbReference type="InterPro" id="IPR035906">
    <property type="entry name" value="MetI-like_sf"/>
</dbReference>
<dbReference type="Proteomes" id="UP000220611">
    <property type="component" value="Unassembled WGS sequence"/>
</dbReference>
<keyword evidence="5 7" id="KW-1133">Transmembrane helix</keyword>
<comment type="caution">
    <text evidence="9">The sequence shown here is derived from an EMBL/GenBank/DDBJ whole genome shotgun (WGS) entry which is preliminary data.</text>
</comment>
<dbReference type="Gene3D" id="1.10.3720.10">
    <property type="entry name" value="MetI-like"/>
    <property type="match status" value="1"/>
</dbReference>
<dbReference type="Pfam" id="PF00528">
    <property type="entry name" value="BPD_transp_1"/>
    <property type="match status" value="1"/>
</dbReference>
<proteinExistence type="inferred from homology"/>
<dbReference type="SUPFAM" id="SSF161098">
    <property type="entry name" value="MetI-like"/>
    <property type="match status" value="1"/>
</dbReference>
<keyword evidence="2 7" id="KW-0813">Transport</keyword>
<keyword evidence="4 7" id="KW-0812">Transmembrane</keyword>
<feature type="transmembrane region" description="Helical" evidence="7">
    <location>
        <begin position="142"/>
        <end position="162"/>
    </location>
</feature>
<comment type="subcellular location">
    <subcellularLocation>
        <location evidence="1 7">Cell membrane</location>
        <topology evidence="1 7">Multi-pass membrane protein</topology>
    </subcellularLocation>
</comment>
<dbReference type="GO" id="GO:0055085">
    <property type="term" value="P:transmembrane transport"/>
    <property type="evidence" value="ECO:0007669"/>
    <property type="project" value="InterPro"/>
</dbReference>
<dbReference type="EMBL" id="ABCB02000021">
    <property type="protein sequence ID" value="EDO59321.1"/>
    <property type="molecule type" value="Genomic_DNA"/>
</dbReference>
<reference evidence="9 11" key="1">
    <citation type="submission" date="2007-08" db="EMBL/GenBank/DDBJ databases">
        <title>Draft genome sequence of Clostridium leptum (DSM 753).</title>
        <authorList>
            <person name="Sudarsanam P."/>
            <person name="Ley R."/>
            <person name="Guruge J."/>
            <person name="Turnbaugh P.J."/>
            <person name="Mahowald M."/>
            <person name="Liep D."/>
            <person name="Gordon J."/>
        </authorList>
    </citation>
    <scope>NUCLEOTIDE SEQUENCE [LARGE SCALE GENOMIC DNA]</scope>
    <source>
        <strain evidence="9 11">DSM 753</strain>
    </source>
</reference>
<sequence>MRKKLNLSDFSFNLVFGIICIFSFLIVAYPLYFVVIASFSSSTMVNQGEVVFWIKDFSIYGYQQILADSRIWIGYRNTLFYSIVGTLINLVVTMPLAYTLSRKEFRFRRPLMAIFVFTMYFSGGLIPSYLLMQKLHLMNTVWVMMIPTAVNVYNLIIARSFMDNLPPELYEASQLDGCSHFTYFCKVVLPLSKAVISVLFLYYFVQHWNDYFSGLMYINDEKLEPLQLTLRNILLRNQAFANGAGIGANVSGASSYAQTYADQIKFGAIIVSTLPLLCIYPFIQKYFEKGVMIGAVKG</sequence>
<evidence type="ECO:0000313" key="11">
    <source>
        <dbReference type="Proteomes" id="UP000003490"/>
    </source>
</evidence>
<evidence type="ECO:0000256" key="6">
    <source>
        <dbReference type="ARBA" id="ARBA00023136"/>
    </source>
</evidence>
<evidence type="ECO:0000259" key="8">
    <source>
        <dbReference type="PROSITE" id="PS50928"/>
    </source>
</evidence>
<reference evidence="10 12" key="3">
    <citation type="submission" date="2017-07" db="EMBL/GenBank/DDBJ databases">
        <title>Prevalence of linear plasmids in Cutibacterium (Propionibacterium) acnes isolates obtained from prostatic tissue.</title>
        <authorList>
            <person name="Davidsson S."/>
            <person name="Carlsson J."/>
            <person name="Molling P."/>
            <person name="Andren O."/>
            <person name="Andersson S.-O."/>
            <person name="Brzuszkiewicz E."/>
            <person name="Poehlein A."/>
            <person name="Al-Zeer M."/>
            <person name="Brinkmann V."/>
            <person name="Scavenius C."/>
            <person name="Nazipi S."/>
            <person name="Soderquist B."/>
            <person name="Bruggemann H."/>
        </authorList>
    </citation>
    <scope>NUCLEOTIDE SEQUENCE [LARGE SCALE GENOMIC DNA]</scope>
    <source>
        <strain evidence="10 12">DSM 753</strain>
    </source>
</reference>
<evidence type="ECO:0000313" key="9">
    <source>
        <dbReference type="EMBL" id="EDO59321.1"/>
    </source>
</evidence>
<dbReference type="HOGENOM" id="CLU_016047_1_0_9"/>
<keyword evidence="3" id="KW-1003">Cell membrane</keyword>
<dbReference type="PROSITE" id="PS50928">
    <property type="entry name" value="ABC_TM1"/>
    <property type="match status" value="1"/>
</dbReference>
<dbReference type="Proteomes" id="UP000003490">
    <property type="component" value="Unassembled WGS sequence"/>
</dbReference>
<organism evidence="9 11">
    <name type="scientific">[Clostridium] leptum DSM 753</name>
    <dbReference type="NCBI Taxonomy" id="428125"/>
    <lineage>
        <taxon>Bacteria</taxon>
        <taxon>Bacillati</taxon>
        <taxon>Bacillota</taxon>
        <taxon>Clostridia</taxon>
        <taxon>Eubacteriales</taxon>
        <taxon>Oscillospiraceae</taxon>
        <taxon>Oscillospiraceae incertae sedis</taxon>
    </lineage>
</organism>
<keyword evidence="6 7" id="KW-0472">Membrane</keyword>
<dbReference type="GO" id="GO:0005886">
    <property type="term" value="C:plasma membrane"/>
    <property type="evidence" value="ECO:0007669"/>
    <property type="project" value="UniProtKB-SubCell"/>
</dbReference>
<gene>
    <name evidence="10" type="ORF">CH238_10735</name>
    <name evidence="9" type="ORF">CLOLEP_03368</name>
</gene>
<dbReference type="OrthoDB" id="153186at2"/>
<accession>A7VXP3</accession>
<evidence type="ECO:0000256" key="4">
    <source>
        <dbReference type="ARBA" id="ARBA00022692"/>
    </source>
</evidence>
<dbReference type="AlphaFoldDB" id="A7VXP3"/>
<protein>
    <submittedName>
        <fullName evidence="9">ABC transporter, permease protein</fullName>
    </submittedName>
    <submittedName>
        <fullName evidence="10">Carbohydrate ABC transporter permease</fullName>
    </submittedName>
</protein>
<feature type="domain" description="ABC transmembrane type-1" evidence="8">
    <location>
        <begin position="75"/>
        <end position="277"/>
    </location>
</feature>
<evidence type="ECO:0000256" key="2">
    <source>
        <dbReference type="ARBA" id="ARBA00022448"/>
    </source>
</evidence>
<evidence type="ECO:0000313" key="12">
    <source>
        <dbReference type="Proteomes" id="UP000220611"/>
    </source>
</evidence>
<evidence type="ECO:0000256" key="1">
    <source>
        <dbReference type="ARBA" id="ARBA00004651"/>
    </source>
</evidence>
<evidence type="ECO:0000256" key="3">
    <source>
        <dbReference type="ARBA" id="ARBA00022475"/>
    </source>
</evidence>
<evidence type="ECO:0000256" key="7">
    <source>
        <dbReference type="RuleBase" id="RU363032"/>
    </source>
</evidence>
<dbReference type="EMBL" id="NOXF01000008">
    <property type="protein sequence ID" value="PEQ24098.1"/>
    <property type="molecule type" value="Genomic_DNA"/>
</dbReference>
<evidence type="ECO:0000256" key="5">
    <source>
        <dbReference type="ARBA" id="ARBA00022989"/>
    </source>
</evidence>
<feature type="transmembrane region" description="Helical" evidence="7">
    <location>
        <begin position="79"/>
        <end position="99"/>
    </location>
</feature>
<dbReference type="PANTHER" id="PTHR43744:SF9">
    <property type="entry name" value="POLYGALACTURONAN_RHAMNOGALACTURONAN TRANSPORT SYSTEM PERMEASE PROTEIN YTCP"/>
    <property type="match status" value="1"/>
</dbReference>
<feature type="transmembrane region" description="Helical" evidence="7">
    <location>
        <begin position="111"/>
        <end position="130"/>
    </location>
</feature>
<dbReference type="PANTHER" id="PTHR43744">
    <property type="entry name" value="ABC TRANSPORTER PERMEASE PROTEIN MG189-RELATED-RELATED"/>
    <property type="match status" value="1"/>
</dbReference>
<dbReference type="CDD" id="cd06261">
    <property type="entry name" value="TM_PBP2"/>
    <property type="match status" value="1"/>
</dbReference>
<comment type="similarity">
    <text evidence="7">Belongs to the binding-protein-dependent transport system permease family.</text>
</comment>
<feature type="transmembrane region" description="Helical" evidence="7">
    <location>
        <begin position="12"/>
        <end position="35"/>
    </location>
</feature>
<feature type="transmembrane region" description="Helical" evidence="7">
    <location>
        <begin position="183"/>
        <end position="205"/>
    </location>
</feature>
<dbReference type="InterPro" id="IPR000515">
    <property type="entry name" value="MetI-like"/>
</dbReference>
<feature type="transmembrane region" description="Helical" evidence="7">
    <location>
        <begin position="264"/>
        <end position="283"/>
    </location>
</feature>
<keyword evidence="12" id="KW-1185">Reference proteome</keyword>
<evidence type="ECO:0000313" key="10">
    <source>
        <dbReference type="EMBL" id="PEQ24098.1"/>
    </source>
</evidence>
<dbReference type="eggNOG" id="COG0395">
    <property type="taxonomic scope" value="Bacteria"/>
</dbReference>
<name>A7VXP3_9FIRM</name>
<reference evidence="9 11" key="2">
    <citation type="submission" date="2007-08" db="EMBL/GenBank/DDBJ databases">
        <authorList>
            <person name="Fulton L."/>
            <person name="Clifton S."/>
            <person name="Fulton B."/>
            <person name="Xu J."/>
            <person name="Minx P."/>
            <person name="Pepin K.H."/>
            <person name="Johnson M."/>
            <person name="Thiruvilangam P."/>
            <person name="Bhonagiri V."/>
            <person name="Nash W.E."/>
            <person name="Wang C."/>
            <person name="Mardis E.R."/>
            <person name="Wilson R.K."/>
        </authorList>
    </citation>
    <scope>NUCLEOTIDE SEQUENCE [LARGE SCALE GENOMIC DNA]</scope>
    <source>
        <strain evidence="9 11">DSM 753</strain>
    </source>
</reference>